<dbReference type="Proteomes" id="UP000216752">
    <property type="component" value="Chromosome"/>
</dbReference>
<accession>A0ABZ3IRT5</accession>
<name>A0ABZ3IRT5_9FIRM</name>
<reference evidence="1" key="1">
    <citation type="submission" date="2024-05" db="EMBL/GenBank/DDBJ databases">
        <title>Isolation and characterization of Sporomusa carbonis sp. nov., a carboxydotrophic hydrogenogen in the genus of Sporomusa isolated from a charcoal burning pile.</title>
        <authorList>
            <person name="Boeer T."/>
            <person name="Rosenbaum F."/>
            <person name="Eysell L."/>
            <person name="Mueller V."/>
            <person name="Daniel R."/>
            <person name="Poehlein A."/>
        </authorList>
    </citation>
    <scope>NUCLEOTIDE SEQUENCE [LARGE SCALE GENOMIC DNA]</scope>
    <source>
        <strain evidence="1">DSM 10669</strain>
    </source>
</reference>
<dbReference type="Pfam" id="PF09338">
    <property type="entry name" value="Gly_reductase"/>
    <property type="match status" value="1"/>
</dbReference>
<sequence length="65" mass="7164">MNFMGVIMSNLNVALEQKEWAALFVTQMAKNLGADSALVVRRVTATRTPILPPALSHWRTPASKL</sequence>
<evidence type="ECO:0000313" key="2">
    <source>
        <dbReference type="Proteomes" id="UP000216752"/>
    </source>
</evidence>
<dbReference type="EMBL" id="CP155573">
    <property type="protein sequence ID" value="XFO68295.1"/>
    <property type="molecule type" value="Genomic_DNA"/>
</dbReference>
<protein>
    <submittedName>
        <fullName evidence="1">Uncharacterized protein</fullName>
    </submittedName>
</protein>
<gene>
    <name evidence="1" type="ORF">SPSIL_045150</name>
</gene>
<proteinExistence type="predicted"/>
<organism evidence="1 2">
    <name type="scientific">Sporomusa silvacetica DSM 10669</name>
    <dbReference type="NCBI Taxonomy" id="1123289"/>
    <lineage>
        <taxon>Bacteria</taxon>
        <taxon>Bacillati</taxon>
        <taxon>Bacillota</taxon>
        <taxon>Negativicutes</taxon>
        <taxon>Selenomonadales</taxon>
        <taxon>Sporomusaceae</taxon>
        <taxon>Sporomusa</taxon>
    </lineage>
</organism>
<dbReference type="InterPro" id="IPR015417">
    <property type="entry name" value="Gly_reductase_pB_sua/b"/>
</dbReference>
<evidence type="ECO:0000313" key="1">
    <source>
        <dbReference type="EMBL" id="XFO68295.1"/>
    </source>
</evidence>
<keyword evidence="2" id="KW-1185">Reference proteome</keyword>